<dbReference type="EMBL" id="AZCV01000002">
    <property type="protein sequence ID" value="KRK38210.1"/>
    <property type="molecule type" value="Genomic_DNA"/>
</dbReference>
<dbReference type="PANTHER" id="PTHR36434">
    <property type="entry name" value="MEMBRANE PROTEASE YUGP-RELATED"/>
    <property type="match status" value="1"/>
</dbReference>
<evidence type="ECO:0000256" key="1">
    <source>
        <dbReference type="SAM" id="Phobius"/>
    </source>
</evidence>
<dbReference type="PANTHER" id="PTHR36434:SF1">
    <property type="entry name" value="MEMBRANE PROTEASE YUGP-RELATED"/>
    <property type="match status" value="1"/>
</dbReference>
<dbReference type="GO" id="GO:0006508">
    <property type="term" value="P:proteolysis"/>
    <property type="evidence" value="ECO:0007669"/>
    <property type="project" value="UniProtKB-KW"/>
</dbReference>
<keyword evidence="2" id="KW-0378">Hydrolase</keyword>
<comment type="caution">
    <text evidence="2">The sequence shown here is derived from an EMBL/GenBank/DDBJ whole genome shotgun (WGS) entry which is preliminary data.</text>
</comment>
<feature type="transmembrane region" description="Helical" evidence="1">
    <location>
        <begin position="149"/>
        <end position="168"/>
    </location>
</feature>
<dbReference type="GO" id="GO:0008233">
    <property type="term" value="F:peptidase activity"/>
    <property type="evidence" value="ECO:0007669"/>
    <property type="project" value="UniProtKB-KW"/>
</dbReference>
<proteinExistence type="predicted"/>
<keyword evidence="1" id="KW-0812">Transmembrane</keyword>
<organism evidence="2 3">
    <name type="scientific">Amylolactobacillus amylotrophicus DSM 20534</name>
    <dbReference type="NCBI Taxonomy" id="1423722"/>
    <lineage>
        <taxon>Bacteria</taxon>
        <taxon>Bacillati</taxon>
        <taxon>Bacillota</taxon>
        <taxon>Bacilli</taxon>
        <taxon>Lactobacillales</taxon>
        <taxon>Lactobacillaceae</taxon>
        <taxon>Amylolactobacillus</taxon>
    </lineage>
</organism>
<protein>
    <submittedName>
        <fullName evidence="2">Zn-dependent protease</fullName>
    </submittedName>
</protein>
<reference evidence="2 3" key="1">
    <citation type="journal article" date="2015" name="Genome Announc.">
        <title>Expanding the biotechnology potential of lactobacilli through comparative genomics of 213 strains and associated genera.</title>
        <authorList>
            <person name="Sun Z."/>
            <person name="Harris H.M."/>
            <person name="McCann A."/>
            <person name="Guo C."/>
            <person name="Argimon S."/>
            <person name="Zhang W."/>
            <person name="Yang X."/>
            <person name="Jeffery I.B."/>
            <person name="Cooney J.C."/>
            <person name="Kagawa T.F."/>
            <person name="Liu W."/>
            <person name="Song Y."/>
            <person name="Salvetti E."/>
            <person name="Wrobel A."/>
            <person name="Rasinkangas P."/>
            <person name="Parkhill J."/>
            <person name="Rea M.C."/>
            <person name="O'Sullivan O."/>
            <person name="Ritari J."/>
            <person name="Douillard F.P."/>
            <person name="Paul Ross R."/>
            <person name="Yang R."/>
            <person name="Briner A.E."/>
            <person name="Felis G.E."/>
            <person name="de Vos W.M."/>
            <person name="Barrangou R."/>
            <person name="Klaenhammer T.R."/>
            <person name="Caufield P.W."/>
            <person name="Cui Y."/>
            <person name="Zhang H."/>
            <person name="O'Toole P.W."/>
        </authorList>
    </citation>
    <scope>NUCLEOTIDE SEQUENCE [LARGE SCALE GENOMIC DNA]</scope>
    <source>
        <strain evidence="2 3">DSM 20534</strain>
    </source>
</reference>
<keyword evidence="2" id="KW-0645">Protease</keyword>
<dbReference type="RefSeq" id="WP_056945868.1">
    <property type="nucleotide sequence ID" value="NZ_AZCV01000002.1"/>
</dbReference>
<dbReference type="AlphaFoldDB" id="A0A0R1H3V7"/>
<dbReference type="Pfam" id="PF04298">
    <property type="entry name" value="Zn_peptidase_2"/>
    <property type="match status" value="1"/>
</dbReference>
<accession>A0A0R1H3V7</accession>
<dbReference type="InterPro" id="IPR007395">
    <property type="entry name" value="Zn_peptidase_2"/>
</dbReference>
<evidence type="ECO:0000313" key="2">
    <source>
        <dbReference type="EMBL" id="KRK38210.1"/>
    </source>
</evidence>
<feature type="transmembrane region" description="Helical" evidence="1">
    <location>
        <begin position="122"/>
        <end position="143"/>
    </location>
</feature>
<gene>
    <name evidence="2" type="ORF">FC62_GL000989</name>
</gene>
<keyword evidence="3" id="KW-1185">Reference proteome</keyword>
<dbReference type="PATRIC" id="fig|1423722.3.peg.1006"/>
<keyword evidence="1" id="KW-1133">Transmembrane helix</keyword>
<evidence type="ECO:0000313" key="3">
    <source>
        <dbReference type="Proteomes" id="UP000050909"/>
    </source>
</evidence>
<feature type="transmembrane region" description="Helical" evidence="1">
    <location>
        <begin position="6"/>
        <end position="25"/>
    </location>
</feature>
<feature type="transmembrane region" description="Helical" evidence="1">
    <location>
        <begin position="204"/>
        <end position="225"/>
    </location>
</feature>
<name>A0A0R1H3V7_9LACO</name>
<dbReference type="Proteomes" id="UP000050909">
    <property type="component" value="Unassembled WGS sequence"/>
</dbReference>
<sequence>MFPFFFDPYYFLVIIGLLITGWAAINVKSTFARYDKVRSHKNITAREAAEYILEHAGIHDVEVRQISGNLTDNYNGRDKTLNLSDSTANSTSVAAIGVAAHEVGHAIQDAHNYQPMRLRAGLVPVVNLGSTLAMPLILIGIILGMNQTLIYAGIWAFAAVVLFQLVTLPVEFNASNRAIAILGESALLDSTEIPAVKKVLRAAALTYVAAVLSTLLQLLRLVLLFTNRDD</sequence>
<keyword evidence="1" id="KW-0472">Membrane</keyword>